<feature type="compositionally biased region" description="Low complexity" evidence="5">
    <location>
        <begin position="28"/>
        <end position="89"/>
    </location>
</feature>
<dbReference type="Proteomes" id="UP000184111">
    <property type="component" value="Unassembled WGS sequence"/>
</dbReference>
<dbReference type="NCBIfam" id="TIGR01167">
    <property type="entry name" value="LPXTG_anchor"/>
    <property type="match status" value="1"/>
</dbReference>
<feature type="transmembrane region" description="Helical" evidence="6">
    <location>
        <begin position="304"/>
        <end position="322"/>
    </location>
</feature>
<keyword evidence="4" id="KW-0572">Peptidoglycan-anchor</keyword>
<evidence type="ECO:0000313" key="10">
    <source>
        <dbReference type="Proteomes" id="UP000184111"/>
    </source>
</evidence>
<feature type="region of interest" description="Disordered" evidence="5">
    <location>
        <begin position="259"/>
        <end position="299"/>
    </location>
</feature>
<evidence type="ECO:0000256" key="5">
    <source>
        <dbReference type="SAM" id="MobiDB-lite"/>
    </source>
</evidence>
<keyword evidence="1" id="KW-0134">Cell wall</keyword>
<evidence type="ECO:0000259" key="8">
    <source>
        <dbReference type="PROSITE" id="PS50847"/>
    </source>
</evidence>
<organism evidence="9 10">
    <name type="scientific">Actinacidiphila paucisporea</name>
    <dbReference type="NCBI Taxonomy" id="310782"/>
    <lineage>
        <taxon>Bacteria</taxon>
        <taxon>Bacillati</taxon>
        <taxon>Actinomycetota</taxon>
        <taxon>Actinomycetes</taxon>
        <taxon>Kitasatosporales</taxon>
        <taxon>Streptomycetaceae</taxon>
        <taxon>Actinacidiphila</taxon>
    </lineage>
</organism>
<keyword evidence="2" id="KW-0964">Secreted</keyword>
<accession>A0A1M7H9Q1</accession>
<keyword evidence="6" id="KW-0472">Membrane</keyword>
<dbReference type="NCBIfam" id="NF041528">
    <property type="entry name" value="strep_LAETG"/>
    <property type="match status" value="1"/>
</dbReference>
<keyword evidence="6" id="KW-0812">Transmembrane</keyword>
<feature type="domain" description="Gram-positive cocci surface proteins LPxTG" evidence="8">
    <location>
        <begin position="292"/>
        <end position="333"/>
    </location>
</feature>
<gene>
    <name evidence="9" type="ORF">SAMN05216499_109207</name>
</gene>
<feature type="region of interest" description="Disordered" evidence="5">
    <location>
        <begin position="28"/>
        <end position="106"/>
    </location>
</feature>
<dbReference type="CDD" id="cd12087">
    <property type="entry name" value="TM_EGFR-like"/>
    <property type="match status" value="1"/>
</dbReference>
<evidence type="ECO:0000256" key="4">
    <source>
        <dbReference type="ARBA" id="ARBA00023088"/>
    </source>
</evidence>
<keyword evidence="3 7" id="KW-0732">Signal</keyword>
<feature type="compositionally biased region" description="Gly residues" evidence="5">
    <location>
        <begin position="259"/>
        <end position="269"/>
    </location>
</feature>
<sequence length="335" mass="33004">MKLRHVLASAAATAVIAPAALFAAGSASAAPDTATTGPSAGATTEVTDTATPTASSTTSAPATPTTSAPTSPSTPTSPATTAPTSAPATTEPPNGTTCDSSDDEVPRVDDKLTADITGLPAQIKAGSGWHGFDLSVANSSGTDYRRVDFGLFATQIDSDTWNVDTSHLKLEFQNPDTGAWTAVSLAEDDPAAGYLGYTEVKPHDSFKLKARIQVDAKAKAGDGFVIGIGVYADDNGKCVEAGGDNGVAEFAVVAADGSTGGGSGTGTQSGGQKPLPAKPAGDTHLNPSGGDLAETGSSSATPTIAAVGGAVVVLGAGSVFLLRRRKPGAGGTTTG</sequence>
<evidence type="ECO:0000256" key="6">
    <source>
        <dbReference type="SAM" id="Phobius"/>
    </source>
</evidence>
<keyword evidence="10" id="KW-1185">Reference proteome</keyword>
<dbReference type="STRING" id="310782.SAMN05216499_109207"/>
<proteinExistence type="predicted"/>
<dbReference type="RefSeq" id="WP_200804432.1">
    <property type="nucleotide sequence ID" value="NZ_FRBI01000009.1"/>
</dbReference>
<dbReference type="PROSITE" id="PS50847">
    <property type="entry name" value="GRAM_POS_ANCHORING"/>
    <property type="match status" value="1"/>
</dbReference>
<evidence type="ECO:0000256" key="3">
    <source>
        <dbReference type="ARBA" id="ARBA00022729"/>
    </source>
</evidence>
<keyword evidence="6" id="KW-1133">Transmembrane helix</keyword>
<feature type="chain" id="PRO_5012342011" evidence="7">
    <location>
        <begin position="30"/>
        <end position="335"/>
    </location>
</feature>
<evidence type="ECO:0000256" key="2">
    <source>
        <dbReference type="ARBA" id="ARBA00022525"/>
    </source>
</evidence>
<protein>
    <submittedName>
        <fullName evidence="9">LPXTG-motif cell wall anchor domain-containing protein</fullName>
    </submittedName>
</protein>
<reference evidence="9 10" key="1">
    <citation type="submission" date="2016-11" db="EMBL/GenBank/DDBJ databases">
        <authorList>
            <person name="Jaros S."/>
            <person name="Januszkiewicz K."/>
            <person name="Wedrychowicz H."/>
        </authorList>
    </citation>
    <scope>NUCLEOTIDE SEQUENCE [LARGE SCALE GENOMIC DNA]</scope>
    <source>
        <strain evidence="9 10">CGMCC 4.2025</strain>
    </source>
</reference>
<name>A0A1M7H9Q1_9ACTN</name>
<evidence type="ECO:0000313" key="9">
    <source>
        <dbReference type="EMBL" id="SHM25332.1"/>
    </source>
</evidence>
<evidence type="ECO:0000256" key="1">
    <source>
        <dbReference type="ARBA" id="ARBA00022512"/>
    </source>
</evidence>
<feature type="signal peptide" evidence="7">
    <location>
        <begin position="1"/>
        <end position="29"/>
    </location>
</feature>
<dbReference type="AlphaFoldDB" id="A0A1M7H9Q1"/>
<dbReference type="EMBL" id="FRBI01000009">
    <property type="protein sequence ID" value="SHM25332.1"/>
    <property type="molecule type" value="Genomic_DNA"/>
</dbReference>
<evidence type="ECO:0000256" key="7">
    <source>
        <dbReference type="SAM" id="SignalP"/>
    </source>
</evidence>
<dbReference type="InterPro" id="IPR019931">
    <property type="entry name" value="LPXTG_anchor"/>
</dbReference>